<evidence type="ECO:0000256" key="6">
    <source>
        <dbReference type="RuleBase" id="RU000682"/>
    </source>
</evidence>
<dbReference type="OrthoDB" id="6159439at2759"/>
<comment type="caution">
    <text evidence="9">The sequence shown here is derived from an EMBL/GenBank/DDBJ whole genome shotgun (WGS) entry which is preliminary data.</text>
</comment>
<dbReference type="Proteomes" id="UP000784294">
    <property type="component" value="Unassembled WGS sequence"/>
</dbReference>
<dbReference type="SMART" id="SM00389">
    <property type="entry name" value="HOX"/>
    <property type="match status" value="1"/>
</dbReference>
<evidence type="ECO:0000259" key="8">
    <source>
        <dbReference type="PROSITE" id="PS50071"/>
    </source>
</evidence>
<evidence type="ECO:0000256" key="3">
    <source>
        <dbReference type="ARBA" id="ARBA00023155"/>
    </source>
</evidence>
<dbReference type="CDD" id="cd00086">
    <property type="entry name" value="homeodomain"/>
    <property type="match status" value="1"/>
</dbReference>
<dbReference type="InterPro" id="IPR001356">
    <property type="entry name" value="HD"/>
</dbReference>
<dbReference type="SUPFAM" id="SSF46689">
    <property type="entry name" value="Homeodomain-like"/>
    <property type="match status" value="1"/>
</dbReference>
<keyword evidence="10" id="KW-1185">Reference proteome</keyword>
<dbReference type="GO" id="GO:0030154">
    <property type="term" value="P:cell differentiation"/>
    <property type="evidence" value="ECO:0007669"/>
    <property type="project" value="TreeGrafter"/>
</dbReference>
<proteinExistence type="predicted"/>
<comment type="subcellular location">
    <subcellularLocation>
        <location evidence="1 5 6">Nucleus</location>
    </subcellularLocation>
</comment>
<dbReference type="InterPro" id="IPR020479">
    <property type="entry name" value="HD_metazoa"/>
</dbReference>
<dbReference type="PRINTS" id="PR00024">
    <property type="entry name" value="HOMEOBOX"/>
</dbReference>
<dbReference type="EMBL" id="CAAALY010006880">
    <property type="protein sequence ID" value="VEL09653.1"/>
    <property type="molecule type" value="Genomic_DNA"/>
</dbReference>
<evidence type="ECO:0000313" key="9">
    <source>
        <dbReference type="EMBL" id="VEL09653.1"/>
    </source>
</evidence>
<dbReference type="PROSITE" id="PS50071">
    <property type="entry name" value="HOMEOBOX_2"/>
    <property type="match status" value="1"/>
</dbReference>
<feature type="region of interest" description="Disordered" evidence="7">
    <location>
        <begin position="700"/>
        <end position="751"/>
    </location>
</feature>
<dbReference type="InterPro" id="IPR017970">
    <property type="entry name" value="Homeobox_CS"/>
</dbReference>
<dbReference type="GO" id="GO:0005634">
    <property type="term" value="C:nucleus"/>
    <property type="evidence" value="ECO:0007669"/>
    <property type="project" value="UniProtKB-SubCell"/>
</dbReference>
<protein>
    <recommendedName>
        <fullName evidence="8">Homeobox domain-containing protein</fullName>
    </recommendedName>
</protein>
<organism evidence="9 10">
    <name type="scientific">Protopolystoma xenopodis</name>
    <dbReference type="NCBI Taxonomy" id="117903"/>
    <lineage>
        <taxon>Eukaryota</taxon>
        <taxon>Metazoa</taxon>
        <taxon>Spiralia</taxon>
        <taxon>Lophotrochozoa</taxon>
        <taxon>Platyhelminthes</taxon>
        <taxon>Monogenea</taxon>
        <taxon>Polyopisthocotylea</taxon>
        <taxon>Polystomatidea</taxon>
        <taxon>Polystomatidae</taxon>
        <taxon>Protopolystoma</taxon>
    </lineage>
</organism>
<keyword evidence="3 5" id="KW-0371">Homeobox</keyword>
<dbReference type="Gene3D" id="1.10.10.60">
    <property type="entry name" value="Homeodomain-like"/>
    <property type="match status" value="1"/>
</dbReference>
<accession>A0A448WE68</accession>
<evidence type="ECO:0000256" key="1">
    <source>
        <dbReference type="ARBA" id="ARBA00004123"/>
    </source>
</evidence>
<evidence type="ECO:0000256" key="2">
    <source>
        <dbReference type="ARBA" id="ARBA00023125"/>
    </source>
</evidence>
<dbReference type="PROSITE" id="PS00027">
    <property type="entry name" value="HOMEOBOX_1"/>
    <property type="match status" value="1"/>
</dbReference>
<dbReference type="InterPro" id="IPR050394">
    <property type="entry name" value="Homeobox_NK-like"/>
</dbReference>
<evidence type="ECO:0000256" key="4">
    <source>
        <dbReference type="ARBA" id="ARBA00023242"/>
    </source>
</evidence>
<feature type="region of interest" description="Disordered" evidence="7">
    <location>
        <begin position="325"/>
        <end position="346"/>
    </location>
</feature>
<dbReference type="Pfam" id="PF00046">
    <property type="entry name" value="Homeodomain"/>
    <property type="match status" value="1"/>
</dbReference>
<feature type="compositionally biased region" description="Low complexity" evidence="7">
    <location>
        <begin position="713"/>
        <end position="725"/>
    </location>
</feature>
<feature type="compositionally biased region" description="Polar residues" evidence="7">
    <location>
        <begin position="726"/>
        <end position="735"/>
    </location>
</feature>
<dbReference type="InterPro" id="IPR009057">
    <property type="entry name" value="Homeodomain-like_sf"/>
</dbReference>
<keyword evidence="2 5" id="KW-0238">DNA-binding</keyword>
<reference evidence="9" key="1">
    <citation type="submission" date="2018-11" db="EMBL/GenBank/DDBJ databases">
        <authorList>
            <consortium name="Pathogen Informatics"/>
        </authorList>
    </citation>
    <scope>NUCLEOTIDE SEQUENCE</scope>
</reference>
<keyword evidence="4 5" id="KW-0539">Nucleus</keyword>
<sequence length="751" mass="81837">MESFLHNPLFTHLIFLAQTNLVPSDHNYSNLFSKNNDFACHDQKLVSDGQLIGVSNKGSKRSLHDNSSVMMSEVGLEKRDPNSLKRFNLRITETNNKGYLNKDYGNSEEDTASLGENDYQHVADSEDKQLNEYSSDDDTSESDFVQVCGTEYMNGTQAIESSNNGSGKPRRARTAFTYEQLVTLEAKFKATRYLSVCERLNLALALNLTETQVKIWFQNRRTKWKKQNPGKDVNSPSGVHSPPLILPSPTTLSNLSNPASQLSLQPVLSASMPAISSPNIGNVLNSNTLQNFHNVQRSSTHFFQQPHLQQHISIPSHLARHVITSQHIQHSHPQHQSQSRDSYFTSSSAQMSTPLTLAHDDGEQVDETLVPEASGFTSICEPHDFPQNINYINSYLKAYSDTKIAECSNDKNMPFMSREASFTTKTFPPTAQSLPSTFPINGLPAANWLASQTGMANVNNFLEHSSTASSHTPANTIGLNSLSGPSNLGSLSFQAANIAANAAVAAGMNLEDALRVLSSAALAAAAASRYASPPSPENQMNDIQTQSHVTPLRLEEFQDFPKTIPDEYKTNNVKAGELPACVLISPAKVNENGQPGVLNSILPVFTSDGIPTTCEISASLTTLSNGNTENEYRRTQVTELSINAEQCTPSEVDSFDKISPHRSASSSYDTSLDFVSDAALMQQGFSTLDNSSRGINILQPEISRGSTLEKSIKSTSSGNSSSTGSPQAIHSQNLYAKNVQARDPSSSPSYN</sequence>
<gene>
    <name evidence="9" type="ORF">PXEA_LOCUS3093</name>
</gene>
<evidence type="ECO:0000313" key="10">
    <source>
        <dbReference type="Proteomes" id="UP000784294"/>
    </source>
</evidence>
<dbReference type="PANTHER" id="PTHR24340:SF37">
    <property type="entry name" value="HOMEOBOX PROTEIN SLOU"/>
    <property type="match status" value="1"/>
</dbReference>
<dbReference type="GO" id="GO:0000981">
    <property type="term" value="F:DNA-binding transcription factor activity, RNA polymerase II-specific"/>
    <property type="evidence" value="ECO:0007669"/>
    <property type="project" value="InterPro"/>
</dbReference>
<dbReference type="PANTHER" id="PTHR24340">
    <property type="entry name" value="HOMEOBOX PROTEIN NKX"/>
    <property type="match status" value="1"/>
</dbReference>
<feature type="domain" description="Homeobox" evidence="8">
    <location>
        <begin position="167"/>
        <end position="227"/>
    </location>
</feature>
<dbReference type="GO" id="GO:0000978">
    <property type="term" value="F:RNA polymerase II cis-regulatory region sequence-specific DNA binding"/>
    <property type="evidence" value="ECO:0007669"/>
    <property type="project" value="TreeGrafter"/>
</dbReference>
<evidence type="ECO:0000256" key="7">
    <source>
        <dbReference type="SAM" id="MobiDB-lite"/>
    </source>
</evidence>
<dbReference type="AlphaFoldDB" id="A0A448WE68"/>
<feature type="DNA-binding region" description="Homeobox" evidence="5">
    <location>
        <begin position="169"/>
        <end position="228"/>
    </location>
</feature>
<name>A0A448WE68_9PLAT</name>
<evidence type="ECO:0000256" key="5">
    <source>
        <dbReference type="PROSITE-ProRule" id="PRU00108"/>
    </source>
</evidence>